<evidence type="ECO:0000313" key="2">
    <source>
        <dbReference type="EMBL" id="CAI4020323.1"/>
    </source>
</evidence>
<reference evidence="3" key="2">
    <citation type="submission" date="2024-04" db="EMBL/GenBank/DDBJ databases">
        <authorList>
            <person name="Chen Y."/>
            <person name="Shah S."/>
            <person name="Dougan E. K."/>
            <person name="Thang M."/>
            <person name="Chan C."/>
        </authorList>
    </citation>
    <scope>NUCLEOTIDE SEQUENCE [LARGE SCALE GENOMIC DNA]</scope>
</reference>
<gene>
    <name evidence="2" type="ORF">C1SCF055_LOCUS44746</name>
</gene>
<reference evidence="2" key="1">
    <citation type="submission" date="2022-10" db="EMBL/GenBank/DDBJ databases">
        <authorList>
            <person name="Chen Y."/>
            <person name="Dougan E. K."/>
            <person name="Chan C."/>
            <person name="Rhodes N."/>
            <person name="Thang M."/>
        </authorList>
    </citation>
    <scope>NUCLEOTIDE SEQUENCE</scope>
</reference>
<sequence>MPGSSPSTPQGVTAWWRRASTALPQWDPWEVVDSTREAWVPPYDDWAKQAEREAVWFIKWRSSDSDLGFNFLYKDGQKRHQYPRRDDWNDQVRLCCNFAGENYLEVDPDAELDFEIHGEKFDEKAYRVSSTDTTRDQTPMSENVYEALRDPDVLLQVLQLNEERLLRESPLRSDPGLVDVGLAWGIHDETLGEGQTFPEAPGGPQKLPELPEDSHKGG</sequence>
<name>A0A9P1GT35_9DINO</name>
<evidence type="ECO:0000313" key="5">
    <source>
        <dbReference type="Proteomes" id="UP001152797"/>
    </source>
</evidence>
<feature type="region of interest" description="Disordered" evidence="1">
    <location>
        <begin position="189"/>
        <end position="218"/>
    </location>
</feature>
<comment type="caution">
    <text evidence="2">The sequence shown here is derived from an EMBL/GenBank/DDBJ whole genome shotgun (WGS) entry which is preliminary data.</text>
</comment>
<organism evidence="2">
    <name type="scientific">Cladocopium goreaui</name>
    <dbReference type="NCBI Taxonomy" id="2562237"/>
    <lineage>
        <taxon>Eukaryota</taxon>
        <taxon>Sar</taxon>
        <taxon>Alveolata</taxon>
        <taxon>Dinophyceae</taxon>
        <taxon>Suessiales</taxon>
        <taxon>Symbiodiniaceae</taxon>
        <taxon>Cladocopium</taxon>
    </lineage>
</organism>
<dbReference type="Proteomes" id="UP001152797">
    <property type="component" value="Unassembled WGS sequence"/>
</dbReference>
<evidence type="ECO:0000313" key="4">
    <source>
        <dbReference type="EMBL" id="CAL4807635.1"/>
    </source>
</evidence>
<evidence type="ECO:0000256" key="1">
    <source>
        <dbReference type="SAM" id="MobiDB-lite"/>
    </source>
</evidence>
<evidence type="ECO:0000313" key="3">
    <source>
        <dbReference type="EMBL" id="CAL1173698.1"/>
    </source>
</evidence>
<dbReference type="AlphaFoldDB" id="A0A9P1GT35"/>
<proteinExistence type="predicted"/>
<protein>
    <submittedName>
        <fullName evidence="4">Glycosyltransferase 2-like domain-containing protein</fullName>
    </submittedName>
</protein>
<dbReference type="EMBL" id="CAMXCT030006801">
    <property type="protein sequence ID" value="CAL4807635.1"/>
    <property type="molecule type" value="Genomic_DNA"/>
</dbReference>
<dbReference type="EMBL" id="CAMXCT020006801">
    <property type="protein sequence ID" value="CAL1173698.1"/>
    <property type="molecule type" value="Genomic_DNA"/>
</dbReference>
<keyword evidence="5" id="KW-1185">Reference proteome</keyword>
<dbReference type="EMBL" id="CAMXCT010006801">
    <property type="protein sequence ID" value="CAI4020323.1"/>
    <property type="molecule type" value="Genomic_DNA"/>
</dbReference>
<accession>A0A9P1GT35</accession>